<proteinExistence type="predicted"/>
<dbReference type="Proteomes" id="UP000256324">
    <property type="component" value="Unassembled WGS sequence"/>
</dbReference>
<keyword evidence="2" id="KW-1185">Reference proteome</keyword>
<name>A0ABX9IB31_9ACTN</name>
<gene>
    <name evidence="1" type="ORF">CP880_08390</name>
</gene>
<protein>
    <submittedName>
        <fullName evidence="1">Uncharacterized protein</fullName>
    </submittedName>
</protein>
<evidence type="ECO:0000313" key="1">
    <source>
        <dbReference type="EMBL" id="REB69425.1"/>
    </source>
</evidence>
<accession>A0ABX9IB31</accession>
<comment type="caution">
    <text evidence="1">The sequence shown here is derived from an EMBL/GenBank/DDBJ whole genome shotgun (WGS) entry which is preliminary data.</text>
</comment>
<reference evidence="1 2" key="1">
    <citation type="submission" date="2017-09" db="EMBL/GenBank/DDBJ databases">
        <authorList>
            <person name="Bumgarner R.E."/>
        </authorList>
    </citation>
    <scope>NUCLEOTIDE SEQUENCE [LARGE SCALE GENOMIC DNA]</scope>
    <source>
        <strain evidence="1 2">T34998</strain>
    </source>
</reference>
<evidence type="ECO:0000313" key="2">
    <source>
        <dbReference type="Proteomes" id="UP000256324"/>
    </source>
</evidence>
<organism evidence="1 2">
    <name type="scientific">Cutibacterium namnetense</name>
    <dbReference type="NCBI Taxonomy" id="1574624"/>
    <lineage>
        <taxon>Bacteria</taxon>
        <taxon>Bacillati</taxon>
        <taxon>Actinomycetota</taxon>
        <taxon>Actinomycetes</taxon>
        <taxon>Propionibacteriales</taxon>
        <taxon>Propionibacteriaceae</taxon>
        <taxon>Cutibacterium</taxon>
    </lineage>
</organism>
<sequence>MPHGTDPGPSFYTIPSFQSFFGSFAPTDRYSDPTSQPLSVGLITLESSIDKVVAWRSPTVNLGCTQS</sequence>
<dbReference type="EMBL" id="PCZS01000002">
    <property type="protein sequence ID" value="REB69425.1"/>
    <property type="molecule type" value="Genomic_DNA"/>
</dbReference>